<dbReference type="InterPro" id="IPR043129">
    <property type="entry name" value="ATPase_NBD"/>
</dbReference>
<dbReference type="AlphaFoldDB" id="A0A1D2YU43"/>
<proteinExistence type="inferred from homology"/>
<evidence type="ECO:0008006" key="4">
    <source>
        <dbReference type="Google" id="ProtNLM"/>
    </source>
</evidence>
<gene>
    <name evidence="2" type="ORF">BHF71_09825</name>
</gene>
<dbReference type="Gene3D" id="3.30.420.40">
    <property type="match status" value="2"/>
</dbReference>
<protein>
    <recommendedName>
        <fullName evidence="4">Glucose kinase</fullName>
    </recommendedName>
</protein>
<dbReference type="OrthoDB" id="9795247at2"/>
<name>A0A1D2YU43_9BACI</name>
<dbReference type="EMBL" id="MIJF01000031">
    <property type="protein sequence ID" value="OEF99171.1"/>
    <property type="molecule type" value="Genomic_DNA"/>
</dbReference>
<reference evidence="2 3" key="1">
    <citation type="submission" date="2016-09" db="EMBL/GenBank/DDBJ databases">
        <title>Draft genome sequence for the type strain of Vulcanibacillus modesticaldus BR, a strictly anaerobic, moderately thermophilic, and nitrate-reducing bacterium from deep sea-hydrothermal vents of the Mid-Atlantic Ridge.</title>
        <authorList>
            <person name="Abin C.A."/>
            <person name="Hollibaugh J.T."/>
        </authorList>
    </citation>
    <scope>NUCLEOTIDE SEQUENCE [LARGE SCALE GENOMIC DNA]</scope>
    <source>
        <strain evidence="2 3">BR</strain>
    </source>
</reference>
<comment type="similarity">
    <text evidence="1">Belongs to the ROK (NagC/XylR) family.</text>
</comment>
<dbReference type="Proteomes" id="UP000243739">
    <property type="component" value="Unassembled WGS sequence"/>
</dbReference>
<dbReference type="RefSeq" id="WP_069656959.1">
    <property type="nucleotide sequence ID" value="NZ_MIJF01000031.1"/>
</dbReference>
<sequence length="298" mass="31746">MASYNIGIDLGGTNVRVGVVDEHGHIIEEVSDLTEAKKGPKYVVDKITKMINSLENKDKISSIGIGAPGPLNPNTGVIIEPPNLLGWKNVPIVEMIYENTGIYCRLDNDANVAGLAEAKYGNGKDFDIVQYITISTGIGGGLIINKKIVSGSQGAAGEIGQMRIIANSPKQLTSSTLEDLSSGTAIAKFAKERKITNKGAKEVFELADNGNIDAKRLINEVLDYLAVGIANITHTVNPDIFILGGGVTESLKKYGYINELIAKVRGYVYNSLVDFVNIKPAKLGTKAGIIGAANLVKF</sequence>
<dbReference type="PANTHER" id="PTHR18964:SF149">
    <property type="entry name" value="BIFUNCTIONAL UDP-N-ACETYLGLUCOSAMINE 2-EPIMERASE_N-ACETYLMANNOSAMINE KINASE"/>
    <property type="match status" value="1"/>
</dbReference>
<evidence type="ECO:0000256" key="1">
    <source>
        <dbReference type="ARBA" id="ARBA00006479"/>
    </source>
</evidence>
<dbReference type="Pfam" id="PF00480">
    <property type="entry name" value="ROK"/>
    <property type="match status" value="1"/>
</dbReference>
<dbReference type="STRING" id="337097.BHF71_09825"/>
<evidence type="ECO:0000313" key="3">
    <source>
        <dbReference type="Proteomes" id="UP000243739"/>
    </source>
</evidence>
<dbReference type="InterPro" id="IPR000600">
    <property type="entry name" value="ROK"/>
</dbReference>
<dbReference type="PANTHER" id="PTHR18964">
    <property type="entry name" value="ROK (REPRESSOR, ORF, KINASE) FAMILY"/>
    <property type="match status" value="1"/>
</dbReference>
<evidence type="ECO:0000313" key="2">
    <source>
        <dbReference type="EMBL" id="OEF99171.1"/>
    </source>
</evidence>
<organism evidence="2 3">
    <name type="scientific">Vulcanibacillus modesticaldus</name>
    <dbReference type="NCBI Taxonomy" id="337097"/>
    <lineage>
        <taxon>Bacteria</taxon>
        <taxon>Bacillati</taxon>
        <taxon>Bacillota</taxon>
        <taxon>Bacilli</taxon>
        <taxon>Bacillales</taxon>
        <taxon>Bacillaceae</taxon>
        <taxon>Vulcanibacillus</taxon>
    </lineage>
</organism>
<dbReference type="SUPFAM" id="SSF53067">
    <property type="entry name" value="Actin-like ATPase domain"/>
    <property type="match status" value="1"/>
</dbReference>
<accession>A0A1D2YU43</accession>
<comment type="caution">
    <text evidence="2">The sequence shown here is derived from an EMBL/GenBank/DDBJ whole genome shotgun (WGS) entry which is preliminary data.</text>
</comment>
<keyword evidence="3" id="KW-1185">Reference proteome</keyword>